<keyword evidence="1" id="KW-0732">Signal</keyword>
<dbReference type="RefSeq" id="WP_394303616.1">
    <property type="nucleotide sequence ID" value="NZ_JBHMQT010000057.1"/>
</dbReference>
<dbReference type="PANTHER" id="PTHR43649">
    <property type="entry name" value="ARABINOSE-BINDING PROTEIN-RELATED"/>
    <property type="match status" value="1"/>
</dbReference>
<proteinExistence type="predicted"/>
<comment type="caution">
    <text evidence="2">The sequence shown here is derived from an EMBL/GenBank/DDBJ whole genome shotgun (WGS) entry which is preliminary data.</text>
</comment>
<dbReference type="PANTHER" id="PTHR43649:SF32">
    <property type="entry name" value="SUGAR BINDING SECRETED PROTEIN"/>
    <property type="match status" value="1"/>
</dbReference>
<evidence type="ECO:0000313" key="2">
    <source>
        <dbReference type="EMBL" id="MFC0865601.1"/>
    </source>
</evidence>
<dbReference type="Proteomes" id="UP001589870">
    <property type="component" value="Unassembled WGS sequence"/>
</dbReference>
<evidence type="ECO:0000313" key="3">
    <source>
        <dbReference type="Proteomes" id="UP001589870"/>
    </source>
</evidence>
<dbReference type="SUPFAM" id="SSF53850">
    <property type="entry name" value="Periplasmic binding protein-like II"/>
    <property type="match status" value="1"/>
</dbReference>
<dbReference type="InterPro" id="IPR006059">
    <property type="entry name" value="SBP"/>
</dbReference>
<accession>A0ABV6UBM0</accession>
<reference evidence="2 3" key="1">
    <citation type="submission" date="2024-09" db="EMBL/GenBank/DDBJ databases">
        <authorList>
            <person name="Sun Q."/>
            <person name="Mori K."/>
        </authorList>
    </citation>
    <scope>NUCLEOTIDE SEQUENCE [LARGE SCALE GENOMIC DNA]</scope>
    <source>
        <strain evidence="2 3">TBRC 1851</strain>
    </source>
</reference>
<keyword evidence="3" id="KW-1185">Reference proteome</keyword>
<gene>
    <name evidence="2" type="ORF">ACFHYQ_25225</name>
</gene>
<dbReference type="PROSITE" id="PS51257">
    <property type="entry name" value="PROKAR_LIPOPROTEIN"/>
    <property type="match status" value="1"/>
</dbReference>
<dbReference type="InterPro" id="IPR050490">
    <property type="entry name" value="Bact_solute-bd_prot1"/>
</dbReference>
<dbReference type="Gene3D" id="3.40.190.10">
    <property type="entry name" value="Periplasmic binding protein-like II"/>
    <property type="match status" value="1"/>
</dbReference>
<dbReference type="Pfam" id="PF01547">
    <property type="entry name" value="SBP_bac_1"/>
    <property type="match status" value="1"/>
</dbReference>
<name>A0ABV6UBM0_9ACTN</name>
<feature type="signal peptide" evidence="1">
    <location>
        <begin position="1"/>
        <end position="26"/>
    </location>
</feature>
<evidence type="ECO:0000256" key="1">
    <source>
        <dbReference type="SAM" id="SignalP"/>
    </source>
</evidence>
<sequence>MTGNSRRGRKLAIAAASALALSVVTACSSDDGKDNASDSTSTAASEPVTIVVQTFGGGKNFGYKEAIDEWNAEHPDIQIKNDNLTDQFEQVYWPQMIQWLQTGTGAGDVVGIDEGGMGLAKAHPEWWADLGEFGLSGRKADFPGWKWENGVTADGKLFGLGTDVGGMSLCYRKDLFEKAGLPGDRDEVGRLWPTWDDFVKVGHQFQEKVKDTKFVDGTNTLYNVVLVQEGAKNGNVTYFGKDNKLIVDSNPAVKASYDFAEKISKEGLTAKLRNFTEEWFTGMKKGQFATLGCPSWMLGVVSGDNAGGPEGKGKWDVAAVPGGGGNWGGSWLAVPKQSKHPKEAAQVLDYLTGKDAQVSVFGYAGNMPSNTQAQQDPAVQSAKNEYFNDAPVGDIFAKSAASLQPIFLGVKHAQVKNAVESVVSAIDDGSVAYADGWKRLVDDAVKAAG</sequence>
<protein>
    <submittedName>
        <fullName evidence="2">ABC transporter substrate-binding protein</fullName>
    </submittedName>
</protein>
<feature type="chain" id="PRO_5046123263" evidence="1">
    <location>
        <begin position="27"/>
        <end position="449"/>
    </location>
</feature>
<dbReference type="EMBL" id="JBHMQT010000057">
    <property type="protein sequence ID" value="MFC0865601.1"/>
    <property type="molecule type" value="Genomic_DNA"/>
</dbReference>
<organism evidence="2 3">
    <name type="scientific">Sphaerimonospora cavernae</name>
    <dbReference type="NCBI Taxonomy" id="1740611"/>
    <lineage>
        <taxon>Bacteria</taxon>
        <taxon>Bacillati</taxon>
        <taxon>Actinomycetota</taxon>
        <taxon>Actinomycetes</taxon>
        <taxon>Streptosporangiales</taxon>
        <taxon>Streptosporangiaceae</taxon>
        <taxon>Sphaerimonospora</taxon>
    </lineage>
</organism>